<dbReference type="AlphaFoldDB" id="A0A1H0S154"/>
<dbReference type="EMBL" id="FNJQ01000015">
    <property type="protein sequence ID" value="SDP35355.1"/>
    <property type="molecule type" value="Genomic_DNA"/>
</dbReference>
<evidence type="ECO:0000313" key="2">
    <source>
        <dbReference type="Proteomes" id="UP000182412"/>
    </source>
</evidence>
<protein>
    <recommendedName>
        <fullName evidence="3">Poly A polymerase head domain-containing protein</fullName>
    </recommendedName>
</protein>
<dbReference type="OrthoDB" id="9805698at2"/>
<dbReference type="Gene3D" id="3.30.460.10">
    <property type="entry name" value="Beta Polymerase, domain 2"/>
    <property type="match status" value="1"/>
</dbReference>
<sequence length="213" mass="25329">MFSLKIAFYFLIRKNIRALNFIKDIERSHNIYMMGGAVRNYIENGYRFDINNLPKDFDFVVEYKKGRTLRKILCNRQIRYSRNKFGGYKIQIGKIKIDIWELKDTWAFKNSSMVANYTNLENSVFLNVDGIVYDFRRNKFYKKAYDMAERNKKISVVFKQSPYVHINAVRAISYAEKYKMTYSNQVAEIVEKYKNNSAFKKTVFRGGIPKNVN</sequence>
<dbReference type="Proteomes" id="UP000182412">
    <property type="component" value="Unassembled WGS sequence"/>
</dbReference>
<dbReference type="RefSeq" id="WP_074572265.1">
    <property type="nucleotide sequence ID" value="NZ_FNJQ01000015.1"/>
</dbReference>
<reference evidence="1 2" key="1">
    <citation type="submission" date="2016-10" db="EMBL/GenBank/DDBJ databases">
        <authorList>
            <person name="de Groot N.N."/>
        </authorList>
    </citation>
    <scope>NUCLEOTIDE SEQUENCE [LARGE SCALE GENOMIC DNA]</scope>
    <source>
        <strain evidence="1 2">S137</strain>
    </source>
</reference>
<dbReference type="InterPro" id="IPR043519">
    <property type="entry name" value="NT_sf"/>
</dbReference>
<organism evidence="1 2">
    <name type="scientific">Selenomonas ruminantium</name>
    <dbReference type="NCBI Taxonomy" id="971"/>
    <lineage>
        <taxon>Bacteria</taxon>
        <taxon>Bacillati</taxon>
        <taxon>Bacillota</taxon>
        <taxon>Negativicutes</taxon>
        <taxon>Selenomonadales</taxon>
        <taxon>Selenomonadaceae</taxon>
        <taxon>Selenomonas</taxon>
    </lineage>
</organism>
<dbReference type="SUPFAM" id="SSF81301">
    <property type="entry name" value="Nucleotidyltransferase"/>
    <property type="match status" value="1"/>
</dbReference>
<name>A0A1H0S154_SELRU</name>
<accession>A0A1H0S154</accession>
<evidence type="ECO:0008006" key="3">
    <source>
        <dbReference type="Google" id="ProtNLM"/>
    </source>
</evidence>
<gene>
    <name evidence="1" type="ORF">SAMN05216366_11510</name>
</gene>
<evidence type="ECO:0000313" key="1">
    <source>
        <dbReference type="EMBL" id="SDP35355.1"/>
    </source>
</evidence>
<proteinExistence type="predicted"/>